<evidence type="ECO:0000313" key="1">
    <source>
        <dbReference type="EMBL" id="PCS08656.1"/>
    </source>
</evidence>
<sequence>MIFKVLADMYDSMLSYLFSKAFSHVDKGIALQSFKENQVKQFAYMLVNVLYDEKELLEMKLVA</sequence>
<dbReference type="Proteomes" id="UP000218282">
    <property type="component" value="Unassembled WGS sequence"/>
</dbReference>
<protein>
    <submittedName>
        <fullName evidence="1">Uncharacterized protein</fullName>
    </submittedName>
</protein>
<reference evidence="1 2" key="1">
    <citation type="submission" date="2014-12" db="EMBL/GenBank/DDBJ databases">
        <title>Draft genome sequences of 10 type strains of Lactococcus.</title>
        <authorList>
            <person name="Sun Z."/>
            <person name="Zhong Z."/>
            <person name="Liu W."/>
            <person name="Zhang W."/>
            <person name="Zhang H."/>
        </authorList>
    </citation>
    <scope>NUCLEOTIDE SEQUENCE [LARGE SCALE GENOMIC DNA]</scope>
    <source>
        <strain evidence="1 2">DSM 6634</strain>
    </source>
</reference>
<comment type="caution">
    <text evidence="1">The sequence shown here is derived from an EMBL/GenBank/DDBJ whole genome shotgun (WGS) entry which is preliminary data.</text>
</comment>
<organism evidence="1 2">
    <name type="scientific">Pseudolactococcus piscium</name>
    <dbReference type="NCBI Taxonomy" id="1364"/>
    <lineage>
        <taxon>Bacteria</taxon>
        <taxon>Bacillati</taxon>
        <taxon>Bacillota</taxon>
        <taxon>Bacilli</taxon>
        <taxon>Lactobacillales</taxon>
        <taxon>Streptococcaceae</taxon>
        <taxon>Pseudolactococcus</taxon>
    </lineage>
</organism>
<gene>
    <name evidence="1" type="ORF">RU86_GL001040</name>
</gene>
<dbReference type="EMBL" id="JXJW01000002">
    <property type="protein sequence ID" value="PCS08656.1"/>
    <property type="molecule type" value="Genomic_DNA"/>
</dbReference>
<evidence type="ECO:0000313" key="2">
    <source>
        <dbReference type="Proteomes" id="UP000218282"/>
    </source>
</evidence>
<proteinExistence type="predicted"/>
<dbReference type="RefSeq" id="WP_096813674.1">
    <property type="nucleotide sequence ID" value="NZ_JXJW01000002.1"/>
</dbReference>
<keyword evidence="2" id="KW-1185">Reference proteome</keyword>
<name>A0A2A5S5A0_9LACT</name>
<dbReference type="AlphaFoldDB" id="A0A2A5S5A0"/>
<accession>A0A2A5S5A0</accession>